<evidence type="ECO:0000313" key="1">
    <source>
        <dbReference type="EMBL" id="KZE76742.1"/>
    </source>
</evidence>
<dbReference type="RefSeq" id="WP_038985698.1">
    <property type="nucleotide sequence ID" value="NZ_JACAJN010000006.1"/>
</dbReference>
<proteinExistence type="predicted"/>
<accession>A0A165QV77</accession>
<dbReference type="InterPro" id="IPR025387">
    <property type="entry name" value="DUF4299"/>
</dbReference>
<dbReference type="EMBL" id="LQNU01000075">
    <property type="protein sequence ID" value="KZE76742.1"/>
    <property type="molecule type" value="Genomic_DNA"/>
</dbReference>
<gene>
    <name evidence="1" type="ORF">AV926_15145</name>
</gene>
<dbReference type="AlphaFoldDB" id="A0A165QV77"/>
<dbReference type="Proteomes" id="UP000076630">
    <property type="component" value="Unassembled WGS sequence"/>
</dbReference>
<sequence>MAIDIAIKQKGLFKKKITLDMIKSLLRDQMVLGERDSNSAYVFYELKSEDIDNVNIVVQNPNHYGRGFIIYTKGKELCTSLNVPTTNQDVNDFFDFVQKACTHFKVDSFTMYEERQIKVNDLESQRQETAAWNIDYLSNQVKELHENGLLFIVFGVNNPIYIPASILEQWSKETPENLEAIFSSYLHLKQSEDLYYMKPTFYQKNQDILGAYTLTETVDSIVAKQAFVPPITSGLPDGIEPNIWNLGNVRFPDNAEPTIDYIPYNTFLEKIKDLNLEEYDQKHWILRNPSKNFLERLLE</sequence>
<comment type="caution">
    <text evidence="1">The sequence shown here is derived from an EMBL/GenBank/DDBJ whole genome shotgun (WGS) entry which is preliminary data.</text>
</comment>
<keyword evidence="2" id="KW-1185">Reference proteome</keyword>
<name>A0A165QV77_9FLAO</name>
<organism evidence="1 2">
    <name type="scientific">Myroides marinus</name>
    <dbReference type="NCBI Taxonomy" id="703342"/>
    <lineage>
        <taxon>Bacteria</taxon>
        <taxon>Pseudomonadati</taxon>
        <taxon>Bacteroidota</taxon>
        <taxon>Flavobacteriia</taxon>
        <taxon>Flavobacteriales</taxon>
        <taxon>Flavobacteriaceae</taxon>
        <taxon>Myroides</taxon>
    </lineage>
</organism>
<protein>
    <submittedName>
        <fullName evidence="1">Uncharacterized protein</fullName>
    </submittedName>
</protein>
<reference evidence="1 2" key="1">
    <citation type="submission" date="2016-01" db="EMBL/GenBank/DDBJ databases">
        <title>Whole genome sequencing of Myroides marinus L41.</title>
        <authorList>
            <person name="Hong K.W."/>
        </authorList>
    </citation>
    <scope>NUCLEOTIDE SEQUENCE [LARGE SCALE GENOMIC DNA]</scope>
    <source>
        <strain evidence="1 2">L41</strain>
    </source>
</reference>
<evidence type="ECO:0000313" key="2">
    <source>
        <dbReference type="Proteomes" id="UP000076630"/>
    </source>
</evidence>
<dbReference type="OrthoDB" id="1147918at2"/>
<dbReference type="Pfam" id="PF14132">
    <property type="entry name" value="DUF4299"/>
    <property type="match status" value="1"/>
</dbReference>